<dbReference type="Gene3D" id="3.40.50.880">
    <property type="match status" value="1"/>
</dbReference>
<feature type="transmembrane region" description="Helical" evidence="1">
    <location>
        <begin position="47"/>
        <end position="70"/>
    </location>
</feature>
<dbReference type="PANTHER" id="PTHR37947:SF1">
    <property type="entry name" value="BLL2462 PROTEIN"/>
    <property type="match status" value="1"/>
</dbReference>
<sequence>MNPTTETTLRFAGDYSVITVWALAFGLSALMWLLYRRELKFQTGRFAWVPAACRTLAVFILVLALSGPVLRRETTQRQLGRVVLAVDTSASMKLEDDVDRTFQFGPGEDGEATRKTNSEVHSADSRLTRAEKILLGGNTPLLKKLTETQDVELVLLRGQQTQRAWWYRQQGKDTSGEMPQAFQTQADAPITNLDSVLRDALGPATPGTALVVLTDGQHNGPGSPEEFAATMKQANTPIFTVGFGTEVPPPDVSVLNVITAESVFSEEVLQGRIVVQDSLPNGTPAQVRVSSGGKLLWELSFNGEGKGERRFDFMFPVKNLPAPPPTERDKTLRLLNVQVAVQGDRANIERTRANNSREVALHLLTKKRKALILDGRPRWETRYIHNHFDRDERWEAKLVFDDYSDKPEDGAIQKNFPKTREELLSYDLVLLGDVSSARFSPAQLDWLVEFVEKRGGGLVLIDGVRGSLKDWAKGKSSTLIPVSWSPNNAKAKGYNWQLASEGERQTALRLSDSPSANASLWPTMPEMLWAAQVKELPGSQILAELKATGSDVRTPAMIFRQVGAGAVLYLASDDLWRWRYQVADLYHQRLWMQIAAWIAAPPFQAEDKTLSIGTDRLRYTPGEQSELRVRVRNAKGDPVSDAEPRAFVLLDGKEVASLQLEPDPTHFGVYRAQTPPLKAGAYEIAVAESASAPQSDLRLTLRVADAGNPEWATLTMNRPLLESMANASGGRFLREEQAATELPNLLQSIDRKQVTVKETILWSSWWWFGAVILLLTIEWLMRKGLRLV</sequence>
<keyword evidence="4" id="KW-1185">Reference proteome</keyword>
<feature type="domain" description="VWFA" evidence="2">
    <location>
        <begin position="81"/>
        <end position="299"/>
    </location>
</feature>
<evidence type="ECO:0000256" key="1">
    <source>
        <dbReference type="SAM" id="Phobius"/>
    </source>
</evidence>
<comment type="caution">
    <text evidence="3">The sequence shown here is derived from an EMBL/GenBank/DDBJ whole genome shotgun (WGS) entry which is preliminary data.</text>
</comment>
<accession>A0A512MCA9</accession>
<feature type="transmembrane region" description="Helical" evidence="1">
    <location>
        <begin position="760"/>
        <end position="781"/>
    </location>
</feature>
<dbReference type="InterPro" id="IPR036465">
    <property type="entry name" value="vWFA_dom_sf"/>
</dbReference>
<dbReference type="PANTHER" id="PTHR37947">
    <property type="entry name" value="BLL2462 PROTEIN"/>
    <property type="match status" value="1"/>
</dbReference>
<dbReference type="Proteomes" id="UP000321577">
    <property type="component" value="Unassembled WGS sequence"/>
</dbReference>
<dbReference type="CDD" id="cd00198">
    <property type="entry name" value="vWFA"/>
    <property type="match status" value="1"/>
</dbReference>
<keyword evidence="1" id="KW-0472">Membrane</keyword>
<name>A0A512MCA9_9BACT</name>
<keyword evidence="1" id="KW-0812">Transmembrane</keyword>
<dbReference type="SUPFAM" id="SSF52317">
    <property type="entry name" value="Class I glutamine amidotransferase-like"/>
    <property type="match status" value="1"/>
</dbReference>
<organism evidence="3 4">
    <name type="scientific">Brevifollis gellanilyticus</name>
    <dbReference type="NCBI Taxonomy" id="748831"/>
    <lineage>
        <taxon>Bacteria</taxon>
        <taxon>Pseudomonadati</taxon>
        <taxon>Verrucomicrobiota</taxon>
        <taxon>Verrucomicrobiia</taxon>
        <taxon>Verrucomicrobiales</taxon>
        <taxon>Verrucomicrobiaceae</taxon>
    </lineage>
</organism>
<keyword evidence="1" id="KW-1133">Transmembrane helix</keyword>
<dbReference type="PROSITE" id="PS50234">
    <property type="entry name" value="VWFA"/>
    <property type="match status" value="1"/>
</dbReference>
<evidence type="ECO:0000313" key="4">
    <source>
        <dbReference type="Proteomes" id="UP000321577"/>
    </source>
</evidence>
<feature type="transmembrane region" description="Helical" evidence="1">
    <location>
        <begin position="15"/>
        <end position="35"/>
    </location>
</feature>
<dbReference type="SUPFAM" id="SSF53300">
    <property type="entry name" value="vWA-like"/>
    <property type="match status" value="1"/>
</dbReference>
<evidence type="ECO:0000259" key="2">
    <source>
        <dbReference type="PROSITE" id="PS50234"/>
    </source>
</evidence>
<protein>
    <submittedName>
        <fullName evidence="3">Transposase</fullName>
    </submittedName>
</protein>
<dbReference type="RefSeq" id="WP_146852241.1">
    <property type="nucleotide sequence ID" value="NZ_BKAG01000029.1"/>
</dbReference>
<dbReference type="Gene3D" id="3.40.50.410">
    <property type="entry name" value="von Willebrand factor, type A domain"/>
    <property type="match status" value="1"/>
</dbReference>
<reference evidence="3 4" key="1">
    <citation type="submission" date="2019-07" db="EMBL/GenBank/DDBJ databases">
        <title>Whole genome shotgun sequence of Brevifollis gellanilyticus NBRC 108608.</title>
        <authorList>
            <person name="Hosoyama A."/>
            <person name="Uohara A."/>
            <person name="Ohji S."/>
            <person name="Ichikawa N."/>
        </authorList>
    </citation>
    <scope>NUCLEOTIDE SEQUENCE [LARGE SCALE GENOMIC DNA]</scope>
    <source>
        <strain evidence="3 4">NBRC 108608</strain>
    </source>
</reference>
<dbReference type="EMBL" id="BKAG01000029">
    <property type="protein sequence ID" value="GEP44363.1"/>
    <property type="molecule type" value="Genomic_DNA"/>
</dbReference>
<dbReference type="OrthoDB" id="198275at2"/>
<proteinExistence type="predicted"/>
<gene>
    <name evidence="3" type="ORF">BGE01nite_36540</name>
</gene>
<dbReference type="AlphaFoldDB" id="A0A512MCA9"/>
<dbReference type="InterPro" id="IPR002035">
    <property type="entry name" value="VWF_A"/>
</dbReference>
<dbReference type="InterPro" id="IPR029062">
    <property type="entry name" value="Class_I_gatase-like"/>
</dbReference>
<evidence type="ECO:0000313" key="3">
    <source>
        <dbReference type="EMBL" id="GEP44363.1"/>
    </source>
</evidence>